<dbReference type="EMBL" id="MT142701">
    <property type="protein sequence ID" value="QJA87378.1"/>
    <property type="molecule type" value="Genomic_DNA"/>
</dbReference>
<dbReference type="AlphaFoldDB" id="A0A6M3L1Z7"/>
<organism evidence="1">
    <name type="scientific">viral metagenome</name>
    <dbReference type="NCBI Taxonomy" id="1070528"/>
    <lineage>
        <taxon>unclassified sequences</taxon>
        <taxon>metagenomes</taxon>
        <taxon>organismal metagenomes</taxon>
    </lineage>
</organism>
<reference evidence="1" key="1">
    <citation type="submission" date="2020-03" db="EMBL/GenBank/DDBJ databases">
        <title>The deep terrestrial virosphere.</title>
        <authorList>
            <person name="Holmfeldt K."/>
            <person name="Nilsson E."/>
            <person name="Simone D."/>
            <person name="Lopez-Fernandez M."/>
            <person name="Wu X."/>
            <person name="de Brujin I."/>
            <person name="Lundin D."/>
            <person name="Andersson A."/>
            <person name="Bertilsson S."/>
            <person name="Dopson M."/>
        </authorList>
    </citation>
    <scope>NUCLEOTIDE SEQUENCE</scope>
    <source>
        <strain evidence="1">MM415B03006</strain>
    </source>
</reference>
<protein>
    <submittedName>
        <fullName evidence="1">Uncharacterized protein</fullName>
    </submittedName>
</protein>
<name>A0A6M3L1Z7_9ZZZZ</name>
<sequence length="103" mass="11921">MTSQVSILTGVRYFFMQRGGVKDNPFFGKPEEYVKIRKTKARNAYKNAFMSFEFLNMLNRARAEGIVLEGDDMLTMVDKVREAQNGGWTPDLQIGRELFKFKV</sequence>
<gene>
    <name evidence="1" type="ORF">MM415B03006_0008</name>
</gene>
<proteinExistence type="predicted"/>
<evidence type="ECO:0000313" key="1">
    <source>
        <dbReference type="EMBL" id="QJA87378.1"/>
    </source>
</evidence>
<accession>A0A6M3L1Z7</accession>